<proteinExistence type="predicted"/>
<dbReference type="AlphaFoldDB" id="A0A7W7ZIF5"/>
<dbReference type="Proteomes" id="UP000540989">
    <property type="component" value="Unassembled WGS sequence"/>
</dbReference>
<evidence type="ECO:0000313" key="1">
    <source>
        <dbReference type="EMBL" id="MBB5060119.1"/>
    </source>
</evidence>
<evidence type="ECO:0000313" key="2">
    <source>
        <dbReference type="Proteomes" id="UP000540989"/>
    </source>
</evidence>
<organism evidence="1 2">
    <name type="scientific">Granulicella aggregans</name>
    <dbReference type="NCBI Taxonomy" id="474949"/>
    <lineage>
        <taxon>Bacteria</taxon>
        <taxon>Pseudomonadati</taxon>
        <taxon>Acidobacteriota</taxon>
        <taxon>Terriglobia</taxon>
        <taxon>Terriglobales</taxon>
        <taxon>Acidobacteriaceae</taxon>
        <taxon>Granulicella</taxon>
    </lineage>
</organism>
<sequence length="56" mass="6470">MTARNESQDLDLSRRQNSIANMLRDELRDFRRNAALPLCTALGEQTFILQNKLPHS</sequence>
<reference evidence="1 2" key="1">
    <citation type="submission" date="2020-08" db="EMBL/GenBank/DDBJ databases">
        <title>Genomic Encyclopedia of Type Strains, Phase IV (KMG-V): Genome sequencing to study the core and pangenomes of soil and plant-associated prokaryotes.</title>
        <authorList>
            <person name="Whitman W."/>
        </authorList>
    </citation>
    <scope>NUCLEOTIDE SEQUENCE [LARGE SCALE GENOMIC DNA]</scope>
    <source>
        <strain evidence="1 2">M8UP14</strain>
    </source>
</reference>
<comment type="caution">
    <text evidence="1">The sequence shown here is derived from an EMBL/GenBank/DDBJ whole genome shotgun (WGS) entry which is preliminary data.</text>
</comment>
<keyword evidence="2" id="KW-1185">Reference proteome</keyword>
<accession>A0A7W7ZIF5</accession>
<dbReference type="EMBL" id="JACHIP010000009">
    <property type="protein sequence ID" value="MBB5060119.1"/>
    <property type="molecule type" value="Genomic_DNA"/>
</dbReference>
<protein>
    <submittedName>
        <fullName evidence="1">Uncharacterized protein</fullName>
    </submittedName>
</protein>
<name>A0A7W7ZIF5_9BACT</name>
<gene>
    <name evidence="1" type="ORF">HDF16_004855</name>
</gene>